<evidence type="ECO:0000313" key="1">
    <source>
        <dbReference type="Proteomes" id="UP000694851"/>
    </source>
</evidence>
<accession>A0A8B7T332</accession>
<dbReference type="OrthoDB" id="9747679at2759"/>
<reference evidence="2" key="1">
    <citation type="submission" date="2025-08" db="UniProtKB">
        <authorList>
            <consortium name="RefSeq"/>
        </authorList>
    </citation>
    <scope>IDENTIFICATION</scope>
    <source>
        <tissue evidence="2">Muscle</tissue>
    </source>
</reference>
<name>A0A8B7T332_HIPAR</name>
<dbReference type="GeneID" id="109394129"/>
<proteinExistence type="predicted"/>
<sequence length="112" mass="12485">MLLAGPVLLLNLNAARVRKQLLSCRHWQGERPQIDFDSKPHSPPGMLITQGLDPRLTVDPRARKIRELLSRLCLQPGPGRMWMSSFGFPMSIVGAIFSLFPQSMSINASFGL</sequence>
<organism evidence="1 2">
    <name type="scientific">Hipposideros armiger</name>
    <name type="common">Great Himalayan leaf-nosed bat</name>
    <dbReference type="NCBI Taxonomy" id="186990"/>
    <lineage>
        <taxon>Eukaryota</taxon>
        <taxon>Metazoa</taxon>
        <taxon>Chordata</taxon>
        <taxon>Craniata</taxon>
        <taxon>Vertebrata</taxon>
        <taxon>Euteleostomi</taxon>
        <taxon>Mammalia</taxon>
        <taxon>Eutheria</taxon>
        <taxon>Laurasiatheria</taxon>
        <taxon>Chiroptera</taxon>
        <taxon>Yinpterochiroptera</taxon>
        <taxon>Rhinolophoidea</taxon>
        <taxon>Hipposideridae</taxon>
        <taxon>Hipposideros</taxon>
    </lineage>
</organism>
<gene>
    <name evidence="2" type="primary">LOC109394129</name>
</gene>
<dbReference type="AlphaFoldDB" id="A0A8B7T332"/>
<protein>
    <submittedName>
        <fullName evidence="2">Uncharacterized protein LOC109394129</fullName>
    </submittedName>
</protein>
<dbReference type="Proteomes" id="UP000694851">
    <property type="component" value="Unplaced"/>
</dbReference>
<evidence type="ECO:0000313" key="2">
    <source>
        <dbReference type="RefSeq" id="XP_019519489.1"/>
    </source>
</evidence>
<dbReference type="RefSeq" id="XP_019519489.1">
    <property type="nucleotide sequence ID" value="XM_019663944.1"/>
</dbReference>
<dbReference type="KEGG" id="hai:109394129"/>
<keyword evidence="1" id="KW-1185">Reference proteome</keyword>